<proteinExistence type="inferred from homology"/>
<sequence>MNVDFFDEPELEFGTGRHIDIKFGLMNYGPLDFEVPASPKRIKLGIVGTPESIEGVQSWVEKIKDGVEAKKSKRPNLFPKFPGFGDDRLLCAGLILDSQLHRSIPDKNFSTIYRHAPKDEALREIADFFLEEMEYLVQKTSVDVLVCAYPFSLIEFLDQLDSGNYSLDEDANDRDQIVQSVQSKLTLHDYLKARAMKFKKPTQIIRPGTYDDKKRLQRKHPSGEKRQLQDEATRAWNFYVALYYKAGGTPWRLVREWSQLSTCYVGISFYKSTDGERLLTSTAQVFNERGEGVILRGGTGQISKDDRQIHLSEEDASTLLRSALENYRREHRNFPARVVIHKSSIHNHDEIAGFEYALRCCSIDASQADFISLTRSYTRLYRGNRYPPLRGTFLDTGGTDYVLYTKGSVDFYNAYPGMYIPLPLGFRCDQVSETPRYIAREILGLTKMNWNNTQFDGGEPITVRASRQVGNILKYLGSEYEPYYRFYM</sequence>
<dbReference type="SUPFAM" id="SSF53098">
    <property type="entry name" value="Ribonuclease H-like"/>
    <property type="match status" value="1"/>
</dbReference>
<organism evidence="4">
    <name type="scientific">Anaerolinea thermolimosa</name>
    <dbReference type="NCBI Taxonomy" id="229919"/>
    <lineage>
        <taxon>Bacteria</taxon>
        <taxon>Bacillati</taxon>
        <taxon>Chloroflexota</taxon>
        <taxon>Anaerolineae</taxon>
        <taxon>Anaerolineales</taxon>
        <taxon>Anaerolineaceae</taxon>
        <taxon>Anaerolinea</taxon>
    </lineage>
</organism>
<feature type="domain" description="Piwi" evidence="3">
    <location>
        <begin position="176"/>
        <end position="478"/>
    </location>
</feature>
<dbReference type="AlphaFoldDB" id="A0A7C4KI98"/>
<comment type="caution">
    <text evidence="4">The sequence shown here is derived from an EMBL/GenBank/DDBJ whole genome shotgun (WGS) entry which is preliminary data.</text>
</comment>
<dbReference type="InterPro" id="IPR036397">
    <property type="entry name" value="RNaseH_sf"/>
</dbReference>
<evidence type="ECO:0000313" key="4">
    <source>
        <dbReference type="EMBL" id="HGS20879.1"/>
    </source>
</evidence>
<dbReference type="InterPro" id="IPR012337">
    <property type="entry name" value="RNaseH-like_sf"/>
</dbReference>
<dbReference type="GO" id="GO:0003676">
    <property type="term" value="F:nucleic acid binding"/>
    <property type="evidence" value="ECO:0007669"/>
    <property type="project" value="InterPro"/>
</dbReference>
<comment type="similarity">
    <text evidence="1">Belongs to the argonaute family. Long pAgo subfamily.</text>
</comment>
<protein>
    <recommendedName>
        <fullName evidence="2">Protein argonaute</fullName>
    </recommendedName>
</protein>
<evidence type="ECO:0000256" key="2">
    <source>
        <dbReference type="ARBA" id="ARBA00035032"/>
    </source>
</evidence>
<evidence type="ECO:0000259" key="3">
    <source>
        <dbReference type="SMART" id="SM00950"/>
    </source>
</evidence>
<accession>A0A7C4KI98</accession>
<dbReference type="Gene3D" id="3.30.420.10">
    <property type="entry name" value="Ribonuclease H-like superfamily/Ribonuclease H"/>
    <property type="match status" value="1"/>
</dbReference>
<gene>
    <name evidence="4" type="ORF">ENT37_03300</name>
</gene>
<dbReference type="CDD" id="cd04659">
    <property type="entry name" value="Piwi_piwi-like_ProArk"/>
    <property type="match status" value="1"/>
</dbReference>
<name>A0A7C4KI98_9CHLR</name>
<dbReference type="SMART" id="SM00950">
    <property type="entry name" value="Piwi"/>
    <property type="match status" value="1"/>
</dbReference>
<evidence type="ECO:0000256" key="1">
    <source>
        <dbReference type="ARBA" id="ARBA00035012"/>
    </source>
</evidence>
<dbReference type="InterPro" id="IPR003165">
    <property type="entry name" value="Piwi"/>
</dbReference>
<dbReference type="EMBL" id="DSYK01000170">
    <property type="protein sequence ID" value="HGS20879.1"/>
    <property type="molecule type" value="Genomic_DNA"/>
</dbReference>
<reference evidence="4" key="1">
    <citation type="journal article" date="2020" name="mSystems">
        <title>Genome- and Community-Level Interaction Insights into Carbon Utilization and Element Cycling Functions of Hydrothermarchaeota in Hydrothermal Sediment.</title>
        <authorList>
            <person name="Zhou Z."/>
            <person name="Liu Y."/>
            <person name="Xu W."/>
            <person name="Pan J."/>
            <person name="Luo Z.H."/>
            <person name="Li M."/>
        </authorList>
    </citation>
    <scope>NUCLEOTIDE SEQUENCE [LARGE SCALE GENOMIC DNA]</scope>
    <source>
        <strain evidence="4">SpSt-573</strain>
    </source>
</reference>